<dbReference type="InterPro" id="IPR016195">
    <property type="entry name" value="Pol/histidinol_Pase-like"/>
</dbReference>
<dbReference type="InterPro" id="IPR004013">
    <property type="entry name" value="PHP_dom"/>
</dbReference>
<comment type="caution">
    <text evidence="2">The sequence shown here is derived from an EMBL/GenBank/DDBJ whole genome shotgun (WGS) entry which is preliminary data.</text>
</comment>
<keyword evidence="3" id="KW-1185">Reference proteome</keyword>
<accession>A0A0J8G6C3</accession>
<organism evidence="2 3">
    <name type="scientific">Clostridium cylindrosporum DSM 605</name>
    <dbReference type="NCBI Taxonomy" id="1121307"/>
    <lineage>
        <taxon>Bacteria</taxon>
        <taxon>Bacillati</taxon>
        <taxon>Bacillota</taxon>
        <taxon>Clostridia</taxon>
        <taxon>Eubacteriales</taxon>
        <taxon>Clostridiaceae</taxon>
        <taxon>Clostridium</taxon>
    </lineage>
</organism>
<reference evidence="2 3" key="1">
    <citation type="submission" date="2015-06" db="EMBL/GenBank/DDBJ databases">
        <title>Draft genome sequence of the purine-degrading Clostridium cylindrosporum HC-1 (DSM 605).</title>
        <authorList>
            <person name="Poehlein A."/>
            <person name="Schiel-Bengelsdorf B."/>
            <person name="Bengelsdorf F."/>
            <person name="Daniel R."/>
            <person name="Duerre P."/>
        </authorList>
    </citation>
    <scope>NUCLEOTIDE SEQUENCE [LARGE SCALE GENOMIC DNA]</scope>
    <source>
        <strain evidence="2 3">DSM 605</strain>
    </source>
</reference>
<dbReference type="PATRIC" id="fig|1121307.3.peg.2168"/>
<dbReference type="Pfam" id="PF02811">
    <property type="entry name" value="PHP"/>
    <property type="match status" value="1"/>
</dbReference>
<dbReference type="AlphaFoldDB" id="A0A0J8G6C3"/>
<dbReference type="STRING" id="1121307.CLCY_6c00370"/>
<dbReference type="EMBL" id="LFVU01000002">
    <property type="protein sequence ID" value="KMT23156.1"/>
    <property type="molecule type" value="Genomic_DNA"/>
</dbReference>
<dbReference type="GO" id="GO:0004534">
    <property type="term" value="F:5'-3' RNA exonuclease activity"/>
    <property type="evidence" value="ECO:0007669"/>
    <property type="project" value="TreeGrafter"/>
</dbReference>
<evidence type="ECO:0000313" key="2">
    <source>
        <dbReference type="EMBL" id="KMT23156.1"/>
    </source>
</evidence>
<dbReference type="SUPFAM" id="SSF89550">
    <property type="entry name" value="PHP domain-like"/>
    <property type="match status" value="1"/>
</dbReference>
<dbReference type="PANTHER" id="PTHR42924">
    <property type="entry name" value="EXONUCLEASE"/>
    <property type="match status" value="1"/>
</dbReference>
<dbReference type="SMART" id="SM00481">
    <property type="entry name" value="POLIIIAc"/>
    <property type="match status" value="1"/>
</dbReference>
<protein>
    <recommendedName>
        <fullName evidence="1">Polymerase/histidinol phosphatase N-terminal domain-containing protein</fullName>
    </recommendedName>
</protein>
<dbReference type="Gene3D" id="3.20.20.140">
    <property type="entry name" value="Metal-dependent hydrolases"/>
    <property type="match status" value="1"/>
</dbReference>
<gene>
    <name evidence="2" type="ORF">CLCY_6c00370</name>
</gene>
<name>A0A0J8G6C3_CLOCY</name>
<sequence>MIIDIHMHESKYSLDSFISLKEIVKKAKEIGLEGICITDHESNEIKEEARKLSIKESFPIIVGAEFLTFEGDILVFGLNNLPKEKIHAEELLEMVDKVGGAAIAAHPYRKNNRGLEGKIRTIKGLHGVECFNGSTPMDLNLIAYNDALQRGVALLGGSDSHVIENIGKYATRFPRGTCTVDDFITAIKNNQTEPVIYENGVYQDMKSYLERVI</sequence>
<dbReference type="Pfam" id="PF13263">
    <property type="entry name" value="PHP_C"/>
    <property type="match status" value="1"/>
</dbReference>
<dbReference type="Proteomes" id="UP000036756">
    <property type="component" value="Unassembled WGS sequence"/>
</dbReference>
<dbReference type="InterPro" id="IPR052018">
    <property type="entry name" value="PHP_domain"/>
</dbReference>
<dbReference type="CDD" id="cd07432">
    <property type="entry name" value="PHP_HisPPase"/>
    <property type="match status" value="1"/>
</dbReference>
<dbReference type="PANTHER" id="PTHR42924:SF3">
    <property type="entry name" value="POLYMERASE_HISTIDINOL PHOSPHATASE N-TERMINAL DOMAIN-CONTAINING PROTEIN"/>
    <property type="match status" value="1"/>
</dbReference>
<evidence type="ECO:0000259" key="1">
    <source>
        <dbReference type="SMART" id="SM00481"/>
    </source>
</evidence>
<dbReference type="OrthoDB" id="9775360at2"/>
<dbReference type="RefSeq" id="WP_048569241.1">
    <property type="nucleotide sequence ID" value="NZ_LFVU01000002.1"/>
</dbReference>
<dbReference type="GO" id="GO:0035312">
    <property type="term" value="F:5'-3' DNA exonuclease activity"/>
    <property type="evidence" value="ECO:0007669"/>
    <property type="project" value="TreeGrafter"/>
</dbReference>
<feature type="domain" description="Polymerase/histidinol phosphatase N-terminal" evidence="1">
    <location>
        <begin position="3"/>
        <end position="70"/>
    </location>
</feature>
<dbReference type="InterPro" id="IPR003141">
    <property type="entry name" value="Pol/His_phosphatase_N"/>
</dbReference>
<evidence type="ECO:0000313" key="3">
    <source>
        <dbReference type="Proteomes" id="UP000036756"/>
    </source>
</evidence>
<proteinExistence type="predicted"/>